<dbReference type="EMBL" id="JANJQO010000004">
    <property type="protein sequence ID" value="KAJ2984224.1"/>
    <property type="molecule type" value="Genomic_DNA"/>
</dbReference>
<comment type="caution">
    <text evidence="1">The sequence shown here is derived from an EMBL/GenBank/DDBJ whole genome shotgun (WGS) entry which is preliminary data.</text>
</comment>
<evidence type="ECO:0000313" key="2">
    <source>
        <dbReference type="Proteomes" id="UP001143910"/>
    </source>
</evidence>
<dbReference type="Proteomes" id="UP001143910">
    <property type="component" value="Unassembled WGS sequence"/>
</dbReference>
<keyword evidence="2" id="KW-1185">Reference proteome</keyword>
<evidence type="ECO:0000313" key="1">
    <source>
        <dbReference type="EMBL" id="KAJ2984224.1"/>
    </source>
</evidence>
<name>A0ACC1NYS1_9HYPO</name>
<gene>
    <name evidence="1" type="ORF">NQ176_g118</name>
</gene>
<reference evidence="1" key="1">
    <citation type="submission" date="2022-08" db="EMBL/GenBank/DDBJ databases">
        <title>Genome Sequence of Lecanicillium fungicola.</title>
        <authorList>
            <person name="Buettner E."/>
        </authorList>
    </citation>
    <scope>NUCLEOTIDE SEQUENCE</scope>
    <source>
        <strain evidence="1">Babe33</strain>
    </source>
</reference>
<sequence>MDVSQAIAGYISKIVMPTGETSSSKMKILLLDRDTVSIVSTAITQSNLLNHEVYLIDRLDNTAREKMRHLRCLCLIRPSPETIQLLIDELRDPKYGEYQLYFTNVAKKSSLERLAEADDHEIVKVVQEHFADYTVINPDLFSFDIMLPRWRIFADNPDTWNPDSLRRCAEGLFAVLLSLKKKPLIRYAKSSSISKKLASEVRYLMTQEEQLFDFRKVDTAPILLVLDRREDPVTPLLTQWTYQAMVNHLLGIQNGRVNLAGVPDIRPELREIVLSQDQDPFFKKNMFLNFGDLGSTIKEYVEQYQSKTKNNADIESIADMKRFIEEYPEFRKLSGNVSKHVTLVSELSRRVAAENLLEVSELEQSLACNDNHNNDLRSIQALIQNPKVTADSKVALVTLYALRYHKQPSNSLAMLTDLLTAAGNVHPRQTALVEKVLAYHSSLHLSQAQGGISDIFESGGIFSSASSRFKGLKGVENVYTQHTTLLESTLQNLVKGRLREQQYPFVEGGGATRDKPQDIIVFIIGGATYEEAKMIAGINATTPGVRVTLGGTSIHNTSTFMEEVDDAVAATSQVTMESLHVTFDVVVVGGGHAGAEACAAAARIGARTALITPKIENLGTCSCNPSLGGIGKGTILREIDALDGLAGRIIDKAGIQFHILNRSKGPAVWGPRAQIDRKLYQKHMREELQSYPNLSIITASVSDIVLSTEKTTANIQQSVIKGVRLDSGDVIPTRHVIITTGTFLGGEIHIGLQTYSAGRLGEAATLGLSKSLRDAGFRLGRLKTGTPPRLDKSSIDFNVLQTQYGDNPPTPFSYLNDRVAVQDQLTCSMTYTNNATHDVIRENLDKTIHIRETVKGPRYCPSLESKVVRFSDKERHIVWLEPEGFDDPVIYPNGLSMTIPPEAQEQALRTIAGLEQVKMLQPGYGVEYDYIDPRGLKSTLETKAIKGLYLAGQINGTTGYEEAAGQGILAGINAGRAAVGQACISLMRSDGYIGIMVDDLITKGVTEPYRMFTSRSEFRMAARADNADLRLTAKGREWGVVTDRRWQAFTIEKGQIDMLARKLEAVSLSAEQWRKNGFQTKRDSRRRTGIDVVRLSNTNTRMDLERLRSLVPGIMDFAPHIRDRVVLEATYAPYIKMHAAAMGKFRNDEEVLLPLDLDYDSVPGLALSEREVLKGTRPETLAQARRVEGVTPAGSLRLLAFIRSRSDAGSQLPPETS</sequence>
<protein>
    <submittedName>
        <fullName evidence="1">Uncharacterized protein</fullName>
    </submittedName>
</protein>
<organism evidence="1 2">
    <name type="scientific">Zarea fungicola</name>
    <dbReference type="NCBI Taxonomy" id="93591"/>
    <lineage>
        <taxon>Eukaryota</taxon>
        <taxon>Fungi</taxon>
        <taxon>Dikarya</taxon>
        <taxon>Ascomycota</taxon>
        <taxon>Pezizomycotina</taxon>
        <taxon>Sordariomycetes</taxon>
        <taxon>Hypocreomycetidae</taxon>
        <taxon>Hypocreales</taxon>
        <taxon>Cordycipitaceae</taxon>
        <taxon>Zarea</taxon>
    </lineage>
</organism>
<accession>A0ACC1NYS1</accession>
<proteinExistence type="predicted"/>